<gene>
    <name evidence="1" type="ORF">SAMN04488115_10554</name>
</gene>
<dbReference type="AlphaFoldDB" id="A0A1H5ZX59"/>
<dbReference type="OrthoDB" id="1550427at2"/>
<proteinExistence type="predicted"/>
<sequence length="257" mass="28209">MSSMLDGLGRLLVRFLTRPKLEARPVDARSLARLEAVLKPGDVLLVEGHAKISTAIKYLTQSTWSHAALYVGNTGARSEAGEPLVLVEVDIEHGCIVSPLSKYGAFGTRICRPQGLDDDGCAAVIAYALSRLGTRYDLKNIVDLLRWLVPLPLVPSSWRRRMIALGSGDPTRAICSTLIAEAFERVGYPVLPTIEYAKAMGQRDIREILHIRHHSLYTPRDFDISPYFAVVKPTLEAGFDYKVLNWGDGPGPAAGQD</sequence>
<evidence type="ECO:0000313" key="2">
    <source>
        <dbReference type="Proteomes" id="UP000236743"/>
    </source>
</evidence>
<organism evidence="1 2">
    <name type="scientific">Bosea lathyri</name>
    <dbReference type="NCBI Taxonomy" id="1036778"/>
    <lineage>
        <taxon>Bacteria</taxon>
        <taxon>Pseudomonadati</taxon>
        <taxon>Pseudomonadota</taxon>
        <taxon>Alphaproteobacteria</taxon>
        <taxon>Hyphomicrobiales</taxon>
        <taxon>Boseaceae</taxon>
        <taxon>Bosea</taxon>
    </lineage>
</organism>
<accession>A0A1H5ZX59</accession>
<dbReference type="Proteomes" id="UP000236743">
    <property type="component" value="Unassembled WGS sequence"/>
</dbReference>
<name>A0A1H5ZX59_9HYPH</name>
<dbReference type="RefSeq" id="WP_103872978.1">
    <property type="nucleotide sequence ID" value="NZ_FNUY01000005.1"/>
</dbReference>
<dbReference type="InterPro" id="IPR038765">
    <property type="entry name" value="Papain-like_cys_pep_sf"/>
</dbReference>
<dbReference type="EMBL" id="FNUY01000005">
    <property type="protein sequence ID" value="SEG40554.1"/>
    <property type="molecule type" value="Genomic_DNA"/>
</dbReference>
<evidence type="ECO:0000313" key="1">
    <source>
        <dbReference type="EMBL" id="SEG40554.1"/>
    </source>
</evidence>
<protein>
    <submittedName>
        <fullName evidence="1">Permuted papain-like amidase enzyme, YaeF/YiiX, C92 family</fullName>
    </submittedName>
</protein>
<keyword evidence="2" id="KW-1185">Reference proteome</keyword>
<dbReference type="Pfam" id="PF05708">
    <property type="entry name" value="Peptidase_C92"/>
    <property type="match status" value="1"/>
</dbReference>
<dbReference type="SUPFAM" id="SSF54001">
    <property type="entry name" value="Cysteine proteinases"/>
    <property type="match status" value="1"/>
</dbReference>
<dbReference type="Gene3D" id="3.90.1720.10">
    <property type="entry name" value="endopeptidase domain like (from Nostoc punctiforme)"/>
    <property type="match status" value="1"/>
</dbReference>
<dbReference type="InterPro" id="IPR024453">
    <property type="entry name" value="Peptidase_C92"/>
</dbReference>
<reference evidence="1 2" key="1">
    <citation type="submission" date="2016-10" db="EMBL/GenBank/DDBJ databases">
        <authorList>
            <person name="de Groot N.N."/>
        </authorList>
    </citation>
    <scope>NUCLEOTIDE SEQUENCE [LARGE SCALE GENOMIC DNA]</scope>
    <source>
        <strain evidence="1 2">DSM 26656</strain>
    </source>
</reference>